<dbReference type="Proteomes" id="UP000201129">
    <property type="component" value="Segment"/>
</dbReference>
<accession>D7RME6</accession>
<sequence>MKMKTYQEFIAESILNEEVKINKSVKTMIDNINHLYNIDLTNHVTLGNKRNFFVFDTSELDQNQINNIERFANEKGLRHETAGYKKYAIYLK</sequence>
<proteinExistence type="predicted"/>
<reference evidence="1 2" key="2">
    <citation type="journal article" date="2011" name="Virol. J.">
        <title>Sequence characteristics of T4-like bacteriophage IME08 benome termini revealed by high throughput sequencing.</title>
        <authorList>
            <person name="Jiang X."/>
            <person name="Jiang H."/>
            <person name="Li C."/>
            <person name="Wang S."/>
            <person name="Mi Z."/>
            <person name="An X."/>
            <person name="Chen J."/>
            <person name="Tong Y."/>
        </authorList>
    </citation>
    <scope>NUCLEOTIDE SEQUENCE [LARGE SCALE GENOMIC DNA]</scope>
</reference>
<name>D7RME6_9CAUD</name>
<protein>
    <submittedName>
        <fullName evidence="1">Uncharacterized protein Ip9</fullName>
    </submittedName>
</protein>
<evidence type="ECO:0000313" key="2">
    <source>
        <dbReference type="Proteomes" id="UP000201129"/>
    </source>
</evidence>
<dbReference type="OrthoDB" id="20225at10239"/>
<dbReference type="RefSeq" id="YP_003734283.1">
    <property type="nucleotide sequence ID" value="NC_014260.1"/>
</dbReference>
<dbReference type="KEGG" id="vg:9384443"/>
<keyword evidence="2" id="KW-1185">Reference proteome</keyword>
<dbReference type="GeneID" id="9384443"/>
<organism evidence="1 2">
    <name type="scientific">Escherichia phage IME08</name>
    <dbReference type="NCBI Taxonomy" id="698728"/>
    <lineage>
        <taxon>Viruses</taxon>
        <taxon>Duplodnaviria</taxon>
        <taxon>Heunggongvirae</taxon>
        <taxon>Uroviricota</taxon>
        <taxon>Caudoviricetes</taxon>
        <taxon>Pantevenvirales</taxon>
        <taxon>Straboviridae</taxon>
        <taxon>Tevenvirinae</taxon>
        <taxon>Dhakavirus</taxon>
        <taxon>Dhakavirus ime08</taxon>
    </lineage>
</organism>
<dbReference type="EMBL" id="HM071924">
    <property type="protein sequence ID" value="ADI55462.1"/>
    <property type="molecule type" value="Genomic_DNA"/>
</dbReference>
<gene>
    <name evidence="1" type="primary">Ip9</name>
</gene>
<evidence type="ECO:0000313" key="1">
    <source>
        <dbReference type="EMBL" id="ADI55462.1"/>
    </source>
</evidence>
<reference evidence="1 2" key="1">
    <citation type="journal article" date="2011" name="Arch. Virol.">
        <title>The complete genome sequence of a novel T4-like bacteriophage, IME08.</title>
        <authorList>
            <person name="Jiang H."/>
            <person name="Jiang X."/>
            <person name="Wang S."/>
            <person name="Li C."/>
            <person name="Chen B."/>
            <person name="An X."/>
            <person name="Mi Z."/>
            <person name="Chen J."/>
            <person name="Tong Y."/>
        </authorList>
    </citation>
    <scope>NUCLEOTIDE SEQUENCE [LARGE SCALE GENOMIC DNA]</scope>
</reference>